<evidence type="ECO:0000313" key="3">
    <source>
        <dbReference type="EMBL" id="MFC4637583.1"/>
    </source>
</evidence>
<dbReference type="InterPro" id="IPR011047">
    <property type="entry name" value="Quinoprotein_ADH-like_sf"/>
</dbReference>
<feature type="domain" description="DUF4394" evidence="2">
    <location>
        <begin position="40"/>
        <end position="279"/>
    </location>
</feature>
<keyword evidence="4" id="KW-1185">Reference proteome</keyword>
<evidence type="ECO:0000259" key="2">
    <source>
        <dbReference type="Pfam" id="PF14339"/>
    </source>
</evidence>
<sequence>MHRIALLSAACALALSACSTLTPPEAPQGLTAYGLDAQGQLVTFGTDNAERSVTRLSLTGLGASETLVDLDVFNRDGMLYALSSAGTLYSVNTTTGALTRNTSGALGTPQVIDFNPAAERLRVFSAGDLNYRLTPATGSATDGALTADGMLMYAADSSAAGRDPNLVAAAYTNSFRGFKPTTEYTPATTLLSIDADLDALIRHSNTAAPAPAGNFSTLNVVGALGVNVSAGQTGFDIAGENNAMLSVANGTSTTLYSLDLATGRATTRATLSGVSLKAFALALPTRP</sequence>
<evidence type="ECO:0000313" key="4">
    <source>
        <dbReference type="Proteomes" id="UP001595952"/>
    </source>
</evidence>
<feature type="signal peptide" evidence="1">
    <location>
        <begin position="1"/>
        <end position="19"/>
    </location>
</feature>
<protein>
    <submittedName>
        <fullName evidence="3">DUF4394 domain-containing protein</fullName>
    </submittedName>
</protein>
<proteinExistence type="predicted"/>
<accession>A0ABV9I6N0</accession>
<dbReference type="SUPFAM" id="SSF50998">
    <property type="entry name" value="Quinoprotein alcohol dehydrogenase-like"/>
    <property type="match status" value="1"/>
</dbReference>
<comment type="caution">
    <text evidence="3">The sequence shown here is derived from an EMBL/GenBank/DDBJ whole genome shotgun (WGS) entry which is preliminary data.</text>
</comment>
<dbReference type="RefSeq" id="WP_380060597.1">
    <property type="nucleotide sequence ID" value="NZ_JBHSEI010000001.1"/>
</dbReference>
<dbReference type="EMBL" id="JBHSEI010000001">
    <property type="protein sequence ID" value="MFC4637583.1"/>
    <property type="molecule type" value="Genomic_DNA"/>
</dbReference>
<dbReference type="Pfam" id="PF14339">
    <property type="entry name" value="DUF4394"/>
    <property type="match status" value="1"/>
</dbReference>
<organism evidence="3 4">
    <name type="scientific">Deinococcus hohokamensis</name>
    <dbReference type="NCBI Taxonomy" id="309883"/>
    <lineage>
        <taxon>Bacteria</taxon>
        <taxon>Thermotogati</taxon>
        <taxon>Deinococcota</taxon>
        <taxon>Deinococci</taxon>
        <taxon>Deinococcales</taxon>
        <taxon>Deinococcaceae</taxon>
        <taxon>Deinococcus</taxon>
    </lineage>
</organism>
<reference evidence="4" key="1">
    <citation type="journal article" date="2019" name="Int. J. Syst. Evol. Microbiol.">
        <title>The Global Catalogue of Microorganisms (GCM) 10K type strain sequencing project: providing services to taxonomists for standard genome sequencing and annotation.</title>
        <authorList>
            <consortium name="The Broad Institute Genomics Platform"/>
            <consortium name="The Broad Institute Genome Sequencing Center for Infectious Disease"/>
            <person name="Wu L."/>
            <person name="Ma J."/>
        </authorList>
    </citation>
    <scope>NUCLEOTIDE SEQUENCE [LARGE SCALE GENOMIC DNA]</scope>
    <source>
        <strain evidence="4">CCUG 55995</strain>
    </source>
</reference>
<feature type="chain" id="PRO_5046949846" evidence="1">
    <location>
        <begin position="20"/>
        <end position="287"/>
    </location>
</feature>
<dbReference type="PROSITE" id="PS51257">
    <property type="entry name" value="PROKAR_LIPOPROTEIN"/>
    <property type="match status" value="1"/>
</dbReference>
<name>A0ABV9I6N0_9DEIO</name>
<evidence type="ECO:0000256" key="1">
    <source>
        <dbReference type="SAM" id="SignalP"/>
    </source>
</evidence>
<dbReference type="InterPro" id="IPR025507">
    <property type="entry name" value="DUF4394"/>
</dbReference>
<keyword evidence="1" id="KW-0732">Signal</keyword>
<dbReference type="Proteomes" id="UP001595952">
    <property type="component" value="Unassembled WGS sequence"/>
</dbReference>
<gene>
    <name evidence="3" type="ORF">ACFO0D_04420</name>
</gene>